<feature type="transmembrane region" description="Helical" evidence="1">
    <location>
        <begin position="108"/>
        <end position="134"/>
    </location>
</feature>
<feature type="transmembrane region" description="Helical" evidence="1">
    <location>
        <begin position="38"/>
        <end position="57"/>
    </location>
</feature>
<evidence type="ECO:0000313" key="2">
    <source>
        <dbReference type="EMBL" id="PJC34343.1"/>
    </source>
</evidence>
<reference evidence="3" key="1">
    <citation type="submission" date="2017-09" db="EMBL/GenBank/DDBJ databases">
        <title>Depth-based differentiation of microbial function through sediment-hosted aquifers and enrichment of novel symbionts in the deep terrestrial subsurface.</title>
        <authorList>
            <person name="Probst A.J."/>
            <person name="Ladd B."/>
            <person name="Jarett J.K."/>
            <person name="Geller-Mcgrath D.E."/>
            <person name="Sieber C.M.K."/>
            <person name="Emerson J.B."/>
            <person name="Anantharaman K."/>
            <person name="Thomas B.C."/>
            <person name="Malmstrom R."/>
            <person name="Stieglmeier M."/>
            <person name="Klingl A."/>
            <person name="Woyke T."/>
            <person name="Ryan C.M."/>
            <person name="Banfield J.F."/>
        </authorList>
    </citation>
    <scope>NUCLEOTIDE SEQUENCE [LARGE SCALE GENOMIC DNA]</scope>
</reference>
<dbReference type="EMBL" id="PFRZ01000008">
    <property type="protein sequence ID" value="PJC34343.1"/>
    <property type="molecule type" value="Genomic_DNA"/>
</dbReference>
<evidence type="ECO:0000256" key="1">
    <source>
        <dbReference type="SAM" id="Phobius"/>
    </source>
</evidence>
<organism evidence="2 3">
    <name type="scientific">Candidatus Roizmanbacteria bacterium CG_4_9_14_0_2_um_filter_35_15</name>
    <dbReference type="NCBI Taxonomy" id="1974836"/>
    <lineage>
        <taxon>Bacteria</taxon>
        <taxon>Candidatus Roizmaniibacteriota</taxon>
    </lineage>
</organism>
<accession>A0A2M8F4W4</accession>
<sequence>MEICFDNCSLYENNPKYTQLLGNSYCRKAFILELINKYIYILIPFFITTVIELLVFIKRDYKSKKNIGFVVLANFISLPLGFLIFDSIKMLSRRIIDPIFPLQFYRPYGQIIIDGLAPFLLIEVMIIMFEWLFLAYVAKLEDRKKVFFTVLIANGITLFLGIIVLVSLLFITSSFKPLIP</sequence>
<proteinExistence type="predicted"/>
<feature type="transmembrane region" description="Helical" evidence="1">
    <location>
        <begin position="146"/>
        <end position="171"/>
    </location>
</feature>
<comment type="caution">
    <text evidence="2">The sequence shown here is derived from an EMBL/GenBank/DDBJ whole genome shotgun (WGS) entry which is preliminary data.</text>
</comment>
<protein>
    <submittedName>
        <fullName evidence="2">Uncharacterized protein</fullName>
    </submittedName>
</protein>
<keyword evidence="1" id="KW-0812">Transmembrane</keyword>
<gene>
    <name evidence="2" type="ORF">CO048_00485</name>
</gene>
<keyword evidence="1" id="KW-1133">Transmembrane helix</keyword>
<dbReference type="Proteomes" id="UP000230580">
    <property type="component" value="Unassembled WGS sequence"/>
</dbReference>
<feature type="transmembrane region" description="Helical" evidence="1">
    <location>
        <begin position="69"/>
        <end position="88"/>
    </location>
</feature>
<name>A0A2M8F4W4_9BACT</name>
<keyword evidence="1" id="KW-0472">Membrane</keyword>
<dbReference type="AlphaFoldDB" id="A0A2M8F4W4"/>
<evidence type="ECO:0000313" key="3">
    <source>
        <dbReference type="Proteomes" id="UP000230580"/>
    </source>
</evidence>